<dbReference type="AlphaFoldDB" id="A0A431W236"/>
<evidence type="ECO:0000313" key="3">
    <source>
        <dbReference type="Proteomes" id="UP000277766"/>
    </source>
</evidence>
<gene>
    <name evidence="2" type="ORF">EJ104_03555</name>
</gene>
<reference evidence="2 3" key="1">
    <citation type="submission" date="2018-12" db="EMBL/GenBank/DDBJ databases">
        <title>Deinococcus radiophilus ATCC 27603 genome sequencing and assembly.</title>
        <authorList>
            <person name="Maclea K.S."/>
            <person name="Maynard C.R."/>
        </authorList>
    </citation>
    <scope>NUCLEOTIDE SEQUENCE [LARGE SCALE GENOMIC DNA]</scope>
    <source>
        <strain evidence="2 3">ATCC 27603</strain>
    </source>
</reference>
<organism evidence="2 3">
    <name type="scientific">Deinococcus radiophilus</name>
    <dbReference type="NCBI Taxonomy" id="32062"/>
    <lineage>
        <taxon>Bacteria</taxon>
        <taxon>Thermotogati</taxon>
        <taxon>Deinococcota</taxon>
        <taxon>Deinococci</taxon>
        <taxon>Deinococcales</taxon>
        <taxon>Deinococcaceae</taxon>
        <taxon>Deinococcus</taxon>
    </lineage>
</organism>
<dbReference type="OrthoDB" id="73391at2"/>
<dbReference type="Gene3D" id="3.30.530.20">
    <property type="match status" value="1"/>
</dbReference>
<dbReference type="InterPro" id="IPR023393">
    <property type="entry name" value="START-like_dom_sf"/>
</dbReference>
<dbReference type="EMBL" id="RXPE01000004">
    <property type="protein sequence ID" value="RTR29500.1"/>
    <property type="molecule type" value="Genomic_DNA"/>
</dbReference>
<feature type="region of interest" description="Disordered" evidence="1">
    <location>
        <begin position="143"/>
        <end position="173"/>
    </location>
</feature>
<accession>A0A431W236</accession>
<sequence length="173" mass="20081">MRGRPEVLYRLALVPTRRAAWDSNMTESGWLDETQSLKNGARARFRLKNRLLSSRFEAEYEGLKPSKAGGWRSLKNVGPLEELSQHWEFRPLQGQQGTEVTLTVRGRVRFGWVRSQVERLLYNLMLSTLLDMQREIDAPTAARIQEMGEEAKRREEAERKAQKAARKAAKKRR</sequence>
<name>A0A431W236_9DEIO</name>
<comment type="caution">
    <text evidence="2">The sequence shown here is derived from an EMBL/GenBank/DDBJ whole genome shotgun (WGS) entry which is preliminary data.</text>
</comment>
<evidence type="ECO:0000313" key="2">
    <source>
        <dbReference type="EMBL" id="RTR29500.1"/>
    </source>
</evidence>
<evidence type="ECO:0000256" key="1">
    <source>
        <dbReference type="SAM" id="MobiDB-lite"/>
    </source>
</evidence>
<protein>
    <submittedName>
        <fullName evidence="2">SRPBCC family protein</fullName>
    </submittedName>
</protein>
<dbReference type="SUPFAM" id="SSF55961">
    <property type="entry name" value="Bet v1-like"/>
    <property type="match status" value="1"/>
</dbReference>
<dbReference type="Proteomes" id="UP000277766">
    <property type="component" value="Unassembled WGS sequence"/>
</dbReference>
<proteinExistence type="predicted"/>
<feature type="compositionally biased region" description="Basic residues" evidence="1">
    <location>
        <begin position="162"/>
        <end position="173"/>
    </location>
</feature>
<feature type="compositionally biased region" description="Basic and acidic residues" evidence="1">
    <location>
        <begin position="149"/>
        <end position="161"/>
    </location>
</feature>
<keyword evidence="3" id="KW-1185">Reference proteome</keyword>